<accession>A0ABW3D818</accession>
<keyword evidence="5" id="KW-0963">Cytoplasm</keyword>
<dbReference type="InterPro" id="IPR010978">
    <property type="entry name" value="tRNA-bd_arm"/>
</dbReference>
<evidence type="ECO:0000256" key="4">
    <source>
        <dbReference type="ARBA" id="ARBA00012840"/>
    </source>
</evidence>
<evidence type="ECO:0000256" key="6">
    <source>
        <dbReference type="ARBA" id="ARBA00022598"/>
    </source>
</evidence>
<dbReference type="PROSITE" id="PS50862">
    <property type="entry name" value="AA_TRNA_LIGASE_II"/>
    <property type="match status" value="1"/>
</dbReference>
<keyword evidence="18" id="KW-1185">Reference proteome</keyword>
<comment type="caution">
    <text evidence="17">The sequence shown here is derived from an EMBL/GenBank/DDBJ whole genome shotgun (WGS) entry which is preliminary data.</text>
</comment>
<comment type="subcellular location">
    <subcellularLocation>
        <location evidence="1">Cytoplasm</location>
    </subcellularLocation>
</comment>
<sequence length="432" mass="49377">MLDIRYIRDNAAQLQQVADQKGIKLSLDELLDVDRQRLQKLLELENNRKERNERSQLIAVCMKAGDQVKAERLKEEVRQINLELKQLEAVWSELDRRYQSLLMLVPNPVSPDTPHGLSDADNVELRRVGSPPAFDFEMKDHVALGEELDLFDLPRGVKVAGTRNYFLKGAGLLLHRAVQQLAVDLLMERGFTVMDVPLIVREETMRNTGFFPLGQDQTYEIPSEGKWLVGTSEVPLISYYSDEIIDVTEPIRLAGVSVCFRKEAGSAGRDVRGLYRVHQFAKVEQVILCRNDPELSEQLLEELTKNAEDLLDLLEIPYRVVAVCTGDMSQKNYKQYDIESWMPSRGSYGETHSSSSLLDFQARRSNIRYRDDDGKARYCHTLNNTAVASPRILIPLLENHQRADGSVYLPKALRKYMNGLSELRPNMTTWKI</sequence>
<dbReference type="PANTHER" id="PTHR43697:SF1">
    <property type="entry name" value="SERINE--TRNA LIGASE"/>
    <property type="match status" value="1"/>
</dbReference>
<evidence type="ECO:0000256" key="14">
    <source>
        <dbReference type="NCBIfam" id="TIGR00414"/>
    </source>
</evidence>
<organism evidence="17 18">
    <name type="scientific">Paenibacillus residui</name>
    <dbReference type="NCBI Taxonomy" id="629724"/>
    <lineage>
        <taxon>Bacteria</taxon>
        <taxon>Bacillati</taxon>
        <taxon>Bacillota</taxon>
        <taxon>Bacilli</taxon>
        <taxon>Bacillales</taxon>
        <taxon>Paenibacillaceae</taxon>
        <taxon>Paenibacillus</taxon>
    </lineage>
</organism>
<reference evidence="18" key="1">
    <citation type="journal article" date="2019" name="Int. J. Syst. Evol. Microbiol.">
        <title>The Global Catalogue of Microorganisms (GCM) 10K type strain sequencing project: providing services to taxonomists for standard genome sequencing and annotation.</title>
        <authorList>
            <consortium name="The Broad Institute Genomics Platform"/>
            <consortium name="The Broad Institute Genome Sequencing Center for Infectious Disease"/>
            <person name="Wu L."/>
            <person name="Ma J."/>
        </authorList>
    </citation>
    <scope>NUCLEOTIDE SEQUENCE [LARGE SCALE GENOMIC DNA]</scope>
    <source>
        <strain evidence="18">CCUG 57263</strain>
    </source>
</reference>
<dbReference type="GO" id="GO:0004828">
    <property type="term" value="F:serine-tRNA ligase activity"/>
    <property type="evidence" value="ECO:0007669"/>
    <property type="project" value="UniProtKB-EC"/>
</dbReference>
<evidence type="ECO:0000256" key="9">
    <source>
        <dbReference type="ARBA" id="ARBA00022917"/>
    </source>
</evidence>
<dbReference type="InterPro" id="IPR002314">
    <property type="entry name" value="aa-tRNA-synt_IIb"/>
</dbReference>
<dbReference type="InterPro" id="IPR042103">
    <property type="entry name" value="SerRS_1_N_sf"/>
</dbReference>
<feature type="coiled-coil region" evidence="15">
    <location>
        <begin position="35"/>
        <end position="97"/>
    </location>
</feature>
<dbReference type="EC" id="6.1.1.11" evidence="4 14"/>
<evidence type="ECO:0000313" key="18">
    <source>
        <dbReference type="Proteomes" id="UP001597120"/>
    </source>
</evidence>
<proteinExistence type="inferred from homology"/>
<protein>
    <recommendedName>
        <fullName evidence="11 14">Serine--tRNA ligase</fullName>
        <ecNumber evidence="4 14">6.1.1.11</ecNumber>
    </recommendedName>
</protein>
<dbReference type="InterPro" id="IPR006195">
    <property type="entry name" value="aa-tRNA-synth_II"/>
</dbReference>
<dbReference type="InterPro" id="IPR015866">
    <property type="entry name" value="Ser-tRNA-synth_1_N"/>
</dbReference>
<evidence type="ECO:0000256" key="15">
    <source>
        <dbReference type="SAM" id="Coils"/>
    </source>
</evidence>
<gene>
    <name evidence="17" type="primary">serS</name>
    <name evidence="17" type="ORF">ACFQ03_10605</name>
</gene>
<comment type="catalytic activity">
    <reaction evidence="12">
        <text>tRNA(Sec) + L-serine + ATP = L-seryl-tRNA(Sec) + AMP + diphosphate + H(+)</text>
        <dbReference type="Rhea" id="RHEA:42580"/>
        <dbReference type="Rhea" id="RHEA-COMP:9742"/>
        <dbReference type="Rhea" id="RHEA-COMP:10128"/>
        <dbReference type="ChEBI" id="CHEBI:15378"/>
        <dbReference type="ChEBI" id="CHEBI:30616"/>
        <dbReference type="ChEBI" id="CHEBI:33019"/>
        <dbReference type="ChEBI" id="CHEBI:33384"/>
        <dbReference type="ChEBI" id="CHEBI:78442"/>
        <dbReference type="ChEBI" id="CHEBI:78533"/>
        <dbReference type="ChEBI" id="CHEBI:456215"/>
        <dbReference type="EC" id="6.1.1.11"/>
    </reaction>
</comment>
<dbReference type="NCBIfam" id="TIGR00414">
    <property type="entry name" value="serS"/>
    <property type="match status" value="1"/>
</dbReference>
<dbReference type="Proteomes" id="UP001597120">
    <property type="component" value="Unassembled WGS sequence"/>
</dbReference>
<dbReference type="Pfam" id="PF02403">
    <property type="entry name" value="Seryl_tRNA_N"/>
    <property type="match status" value="1"/>
</dbReference>
<comment type="catalytic activity">
    <reaction evidence="13">
        <text>tRNA(Ser) + L-serine + ATP = L-seryl-tRNA(Ser) + AMP + diphosphate + H(+)</text>
        <dbReference type="Rhea" id="RHEA:12292"/>
        <dbReference type="Rhea" id="RHEA-COMP:9669"/>
        <dbReference type="Rhea" id="RHEA-COMP:9703"/>
        <dbReference type="ChEBI" id="CHEBI:15378"/>
        <dbReference type="ChEBI" id="CHEBI:30616"/>
        <dbReference type="ChEBI" id="CHEBI:33019"/>
        <dbReference type="ChEBI" id="CHEBI:33384"/>
        <dbReference type="ChEBI" id="CHEBI:78442"/>
        <dbReference type="ChEBI" id="CHEBI:78533"/>
        <dbReference type="ChEBI" id="CHEBI:456215"/>
        <dbReference type="EC" id="6.1.1.11"/>
    </reaction>
</comment>
<dbReference type="PIRSF" id="PIRSF001529">
    <property type="entry name" value="Ser-tRNA-synth_IIa"/>
    <property type="match status" value="1"/>
</dbReference>
<evidence type="ECO:0000313" key="17">
    <source>
        <dbReference type="EMBL" id="MFD0869602.1"/>
    </source>
</evidence>
<evidence type="ECO:0000256" key="13">
    <source>
        <dbReference type="ARBA" id="ARBA00048823"/>
    </source>
</evidence>
<keyword evidence="15" id="KW-0175">Coiled coil</keyword>
<evidence type="ECO:0000256" key="12">
    <source>
        <dbReference type="ARBA" id="ARBA00047929"/>
    </source>
</evidence>
<dbReference type="SUPFAM" id="SSF55681">
    <property type="entry name" value="Class II aaRS and biotin synthetases"/>
    <property type="match status" value="1"/>
</dbReference>
<dbReference type="EMBL" id="JBHTIU010000031">
    <property type="protein sequence ID" value="MFD0869602.1"/>
    <property type="molecule type" value="Genomic_DNA"/>
</dbReference>
<evidence type="ECO:0000256" key="1">
    <source>
        <dbReference type="ARBA" id="ARBA00004496"/>
    </source>
</evidence>
<dbReference type="PRINTS" id="PR00981">
    <property type="entry name" value="TRNASYNTHSER"/>
</dbReference>
<evidence type="ECO:0000256" key="2">
    <source>
        <dbReference type="ARBA" id="ARBA00005045"/>
    </source>
</evidence>
<dbReference type="RefSeq" id="WP_144934782.1">
    <property type="nucleotide sequence ID" value="NZ_JBHTIU010000031.1"/>
</dbReference>
<evidence type="ECO:0000259" key="16">
    <source>
        <dbReference type="PROSITE" id="PS50862"/>
    </source>
</evidence>
<evidence type="ECO:0000256" key="10">
    <source>
        <dbReference type="ARBA" id="ARBA00023146"/>
    </source>
</evidence>
<dbReference type="SUPFAM" id="SSF46589">
    <property type="entry name" value="tRNA-binding arm"/>
    <property type="match status" value="1"/>
</dbReference>
<comment type="similarity">
    <text evidence="3">Belongs to the class-II aminoacyl-tRNA synthetase family. Type-1 seryl-tRNA synthetase subfamily.</text>
</comment>
<keyword evidence="10" id="KW-0030">Aminoacyl-tRNA synthetase</keyword>
<dbReference type="Gene3D" id="3.30.930.10">
    <property type="entry name" value="Bira Bifunctional Protein, Domain 2"/>
    <property type="match status" value="1"/>
</dbReference>
<evidence type="ECO:0000256" key="5">
    <source>
        <dbReference type="ARBA" id="ARBA00022490"/>
    </source>
</evidence>
<dbReference type="InterPro" id="IPR033729">
    <property type="entry name" value="SerRS_core"/>
</dbReference>
<keyword evidence="9" id="KW-0648">Protein biosynthesis</keyword>
<dbReference type="InterPro" id="IPR002317">
    <property type="entry name" value="Ser-tRNA-ligase_type_1"/>
</dbReference>
<dbReference type="Pfam" id="PF00587">
    <property type="entry name" value="tRNA-synt_2b"/>
    <property type="match status" value="1"/>
</dbReference>
<keyword evidence="6 17" id="KW-0436">Ligase</keyword>
<keyword evidence="8" id="KW-0067">ATP-binding</keyword>
<dbReference type="PANTHER" id="PTHR43697">
    <property type="entry name" value="SERYL-TRNA SYNTHETASE"/>
    <property type="match status" value="1"/>
</dbReference>
<feature type="domain" description="Aminoacyl-transfer RNA synthetases class-II family profile" evidence="16">
    <location>
        <begin position="140"/>
        <end position="410"/>
    </location>
</feature>
<evidence type="ECO:0000256" key="8">
    <source>
        <dbReference type="ARBA" id="ARBA00022840"/>
    </source>
</evidence>
<name>A0ABW3D818_9BACL</name>
<keyword evidence="7" id="KW-0547">Nucleotide-binding</keyword>
<dbReference type="InterPro" id="IPR045864">
    <property type="entry name" value="aa-tRNA-synth_II/BPL/LPL"/>
</dbReference>
<comment type="pathway">
    <text evidence="2">Aminoacyl-tRNA biosynthesis; selenocysteinyl-tRNA(Sec) biosynthesis; L-seryl-tRNA(Sec) from L-serine and tRNA(Sec): step 1/1.</text>
</comment>
<evidence type="ECO:0000256" key="3">
    <source>
        <dbReference type="ARBA" id="ARBA00010728"/>
    </source>
</evidence>
<evidence type="ECO:0000256" key="11">
    <source>
        <dbReference type="ARBA" id="ARBA00039158"/>
    </source>
</evidence>
<dbReference type="CDD" id="cd00770">
    <property type="entry name" value="SerRS_core"/>
    <property type="match status" value="1"/>
</dbReference>
<dbReference type="Gene3D" id="1.10.287.40">
    <property type="entry name" value="Serine-tRNA synthetase, tRNA binding domain"/>
    <property type="match status" value="1"/>
</dbReference>
<evidence type="ECO:0000256" key="7">
    <source>
        <dbReference type="ARBA" id="ARBA00022741"/>
    </source>
</evidence>